<dbReference type="PANTHER" id="PTHR36708">
    <property type="entry name" value="SUCCINATE DEHYDROGENASE SUBUNIT 6, MITOCHONDRIAL"/>
    <property type="match status" value="1"/>
</dbReference>
<sequence length="133" mass="14595">MGIGEHFEGVKQHWASNFAFLDYFKKVYGRAEPLPKWSDADVDEFIASDPVYGPQSSAPPTSAASRSSTPRRRTASCWRRASARSPAPCWDLRWRTTGTSSTRWTSRGPTSGSSTGGRTRSQVCSVPCAIFSS</sequence>
<dbReference type="InterPro" id="IPR034574">
    <property type="entry name" value="SDH6"/>
</dbReference>
<dbReference type="ExpressionAtlas" id="A0A1D6LE53">
    <property type="expression patterns" value="baseline and differential"/>
</dbReference>
<evidence type="ECO:0000256" key="1">
    <source>
        <dbReference type="SAM" id="MobiDB-lite"/>
    </source>
</evidence>
<feature type="compositionally biased region" description="Low complexity" evidence="1">
    <location>
        <begin position="56"/>
        <end position="68"/>
    </location>
</feature>
<reference evidence="2" key="1">
    <citation type="submission" date="2015-12" db="EMBL/GenBank/DDBJ databases">
        <title>Update maize B73 reference genome by single molecule sequencing technologies.</title>
        <authorList>
            <consortium name="Maize Genome Sequencing Project"/>
            <person name="Ware D."/>
        </authorList>
    </citation>
    <scope>NUCLEOTIDE SEQUENCE</scope>
    <source>
        <tissue evidence="2">Seedling</tissue>
    </source>
</reference>
<name>A0A1D6LE53_MAIZE</name>
<feature type="compositionally biased region" description="Low complexity" evidence="1">
    <location>
        <begin position="95"/>
        <end position="121"/>
    </location>
</feature>
<dbReference type="AlphaFoldDB" id="A0A1D6LE53"/>
<proteinExistence type="predicted"/>
<gene>
    <name evidence="2" type="ORF">ZEAMMB73_Zm00001d035054</name>
</gene>
<dbReference type="PANTHER" id="PTHR36708:SF1">
    <property type="entry name" value="SUCCINATE DEHYDROGENASE SUBUNIT 6, MITOCHONDRIAL"/>
    <property type="match status" value="1"/>
</dbReference>
<evidence type="ECO:0000313" key="2">
    <source>
        <dbReference type="EMBL" id="AQK78247.1"/>
    </source>
</evidence>
<accession>A0A1D6LE53</accession>
<dbReference type="GO" id="GO:0045273">
    <property type="term" value="C:respiratory chain complex II (succinate dehydrogenase)"/>
    <property type="evidence" value="ECO:0007669"/>
    <property type="project" value="InterPro"/>
</dbReference>
<organism evidence="2">
    <name type="scientific">Zea mays</name>
    <name type="common">Maize</name>
    <dbReference type="NCBI Taxonomy" id="4577"/>
    <lineage>
        <taxon>Eukaryota</taxon>
        <taxon>Viridiplantae</taxon>
        <taxon>Streptophyta</taxon>
        <taxon>Embryophyta</taxon>
        <taxon>Tracheophyta</taxon>
        <taxon>Spermatophyta</taxon>
        <taxon>Magnoliopsida</taxon>
        <taxon>Liliopsida</taxon>
        <taxon>Poales</taxon>
        <taxon>Poaceae</taxon>
        <taxon>PACMAD clade</taxon>
        <taxon>Panicoideae</taxon>
        <taxon>Andropogonodae</taxon>
        <taxon>Andropogoneae</taxon>
        <taxon>Tripsacinae</taxon>
        <taxon>Zea</taxon>
    </lineage>
</organism>
<protein>
    <submittedName>
        <fullName evidence="2">Succinate dehydrogenase subunit 6 mitochondrial</fullName>
    </submittedName>
</protein>
<feature type="region of interest" description="Disordered" evidence="1">
    <location>
        <begin position="48"/>
        <end position="122"/>
    </location>
</feature>
<dbReference type="EMBL" id="CM000782">
    <property type="protein sequence ID" value="AQK78247.1"/>
    <property type="molecule type" value="Genomic_DNA"/>
</dbReference>